<feature type="compositionally biased region" description="Basic and acidic residues" evidence="1">
    <location>
        <begin position="49"/>
        <end position="61"/>
    </location>
</feature>
<feature type="compositionally biased region" description="Low complexity" evidence="1">
    <location>
        <begin position="426"/>
        <end position="455"/>
    </location>
</feature>
<feature type="region of interest" description="Disordered" evidence="1">
    <location>
        <begin position="46"/>
        <end position="66"/>
    </location>
</feature>
<protein>
    <submittedName>
        <fullName evidence="3">Uncharacterized protein</fullName>
    </submittedName>
</protein>
<keyword evidence="2" id="KW-0812">Transmembrane</keyword>
<feature type="compositionally biased region" description="Low complexity" evidence="1">
    <location>
        <begin position="399"/>
        <end position="411"/>
    </location>
</feature>
<accession>A0ABR4S4I8</accession>
<keyword evidence="2" id="KW-0472">Membrane</keyword>
<feature type="transmembrane region" description="Helical" evidence="2">
    <location>
        <begin position="76"/>
        <end position="95"/>
    </location>
</feature>
<evidence type="ECO:0000313" key="3">
    <source>
        <dbReference type="EMBL" id="KDR60553.1"/>
    </source>
</evidence>
<feature type="region of interest" description="Disordered" evidence="1">
    <location>
        <begin position="328"/>
        <end position="455"/>
    </location>
</feature>
<dbReference type="Proteomes" id="UP000027443">
    <property type="component" value="Unassembled WGS sequence"/>
</dbReference>
<keyword evidence="2" id="KW-1133">Transmembrane helix</keyword>
<comment type="caution">
    <text evidence="3">The sequence shown here is derived from an EMBL/GenBank/DDBJ whole genome shotgun (WGS) entry which is preliminary data.</text>
</comment>
<evidence type="ECO:0000256" key="1">
    <source>
        <dbReference type="SAM" id="MobiDB-lite"/>
    </source>
</evidence>
<keyword evidence="4" id="KW-1185">Reference proteome</keyword>
<dbReference type="EMBL" id="JHDU01000044">
    <property type="protein sequence ID" value="KDR60553.1"/>
    <property type="molecule type" value="Genomic_DNA"/>
</dbReference>
<evidence type="ECO:0000313" key="4">
    <source>
        <dbReference type="Proteomes" id="UP000027443"/>
    </source>
</evidence>
<feature type="compositionally biased region" description="Pro residues" evidence="1">
    <location>
        <begin position="1"/>
        <end position="14"/>
    </location>
</feature>
<evidence type="ECO:0000256" key="2">
    <source>
        <dbReference type="SAM" id="Phobius"/>
    </source>
</evidence>
<sequence length="455" mass="47106">MNRPGQPPDGPPDNPGDGPSGSDDDYGYVFDDSFVRAASIQEYSASERGAAEHAPAVRDRPPLAAERTGPRLTRQVLVLAALLTVAFLVAVYLGISPPGQTQSGPPPRPARMSLVPLAPAQAVRPADPDRPFDATPAAQYATGAAGINLPGAHATPHFDEGQVIAALSTAKEYLVHSSLSPEVLAGREERAVRLLVDPAQADQFDAALRRPAADGLHAATGWLVRLDPAHAVLAVPDIRVQGVLDYAETGPGTLEITTDHTFVYAVRPAADPEGDPSLMVVRRALRLSFDRDALRARQLELLNSRTEAGPLACGTAASAHLRPLLAGEKAPAGRPPATDPYARENGGAVCGTLAEPRPAGSGGAGRRADASGGAGPSATAGDPGAVALSQPYRSKRAARYSSSRRVSTSGVRSDRPSHRQGTATFSASGAWPSASSSRQCRWAASSSSTVPPAAT</sequence>
<name>A0ABR4S4I8_9ACTN</name>
<organism evidence="3 4">
    <name type="scientific">Streptomyces wadayamensis</name>
    <dbReference type="NCBI Taxonomy" id="141454"/>
    <lineage>
        <taxon>Bacteria</taxon>
        <taxon>Bacillati</taxon>
        <taxon>Actinomycetota</taxon>
        <taxon>Actinomycetes</taxon>
        <taxon>Kitasatosporales</taxon>
        <taxon>Streptomycetaceae</taxon>
        <taxon>Streptomyces</taxon>
    </lineage>
</organism>
<feature type="region of interest" description="Disordered" evidence="1">
    <location>
        <begin position="1"/>
        <end position="28"/>
    </location>
</feature>
<reference evidence="3 4" key="1">
    <citation type="submission" date="2014-03" db="EMBL/GenBank/DDBJ databases">
        <title>Genome Sequence of Streptomyces wadayamensis A23 strain, an endophytic actinobacteria from Citrus reticulata.</title>
        <authorList>
            <person name="de Oliveira L.G."/>
            <person name="Tormet G.D."/>
            <person name="Marcon J."/>
            <person name="Samborsky M."/>
            <person name="Araujo W.L."/>
            <person name="de Azevedo J.L."/>
        </authorList>
    </citation>
    <scope>NUCLEOTIDE SEQUENCE [LARGE SCALE GENOMIC DNA]</scope>
    <source>
        <strain evidence="3 4">A23</strain>
    </source>
</reference>
<feature type="compositionally biased region" description="Low complexity" evidence="1">
    <location>
        <begin position="376"/>
        <end position="385"/>
    </location>
</feature>
<proteinExistence type="predicted"/>
<gene>
    <name evidence="3" type="ORF">DC60_26700</name>
</gene>